<protein>
    <recommendedName>
        <fullName evidence="2">Toprim domain-containing protein</fullName>
    </recommendedName>
</protein>
<accession>A0A0X8JSM9</accession>
<reference evidence="4" key="1">
    <citation type="submission" date="2016-02" db="EMBL/GenBank/DDBJ databases">
        <authorList>
            <person name="Holder M.E."/>
            <person name="Ajami N.J."/>
            <person name="Petrosino J.F."/>
        </authorList>
    </citation>
    <scope>NUCLEOTIDE SEQUENCE [LARGE SCALE GENOMIC DNA]</scope>
    <source>
        <strain evidence="4">DSM 12838</strain>
    </source>
</reference>
<organism evidence="3 4">
    <name type="scientific">Desulfomicrobium orale DSM 12838</name>
    <dbReference type="NCBI Taxonomy" id="888061"/>
    <lineage>
        <taxon>Bacteria</taxon>
        <taxon>Pseudomonadati</taxon>
        <taxon>Thermodesulfobacteriota</taxon>
        <taxon>Desulfovibrionia</taxon>
        <taxon>Desulfovibrionales</taxon>
        <taxon>Desulfomicrobiaceae</taxon>
        <taxon>Desulfomicrobium</taxon>
    </lineage>
</organism>
<evidence type="ECO:0000256" key="1">
    <source>
        <dbReference type="SAM" id="MobiDB-lite"/>
    </source>
</evidence>
<dbReference type="STRING" id="888061.AXF15_12410"/>
<evidence type="ECO:0000259" key="2">
    <source>
        <dbReference type="PROSITE" id="PS50880"/>
    </source>
</evidence>
<dbReference type="Pfam" id="PF13362">
    <property type="entry name" value="Toprim_3"/>
    <property type="match status" value="1"/>
</dbReference>
<dbReference type="InterPro" id="IPR034154">
    <property type="entry name" value="TOPRIM_DnaG/twinkle"/>
</dbReference>
<dbReference type="EMBL" id="CP014230">
    <property type="protein sequence ID" value="AMD93823.1"/>
    <property type="molecule type" value="Genomic_DNA"/>
</dbReference>
<dbReference type="CDD" id="cd01029">
    <property type="entry name" value="TOPRIM_primases"/>
    <property type="match status" value="1"/>
</dbReference>
<dbReference type="InterPro" id="IPR006171">
    <property type="entry name" value="TOPRIM_dom"/>
</dbReference>
<feature type="domain" description="Toprim" evidence="2">
    <location>
        <begin position="572"/>
        <end position="664"/>
    </location>
</feature>
<dbReference type="GO" id="GO:0003697">
    <property type="term" value="F:single-stranded DNA binding"/>
    <property type="evidence" value="ECO:0007669"/>
    <property type="project" value="InterPro"/>
</dbReference>
<dbReference type="InterPro" id="IPR043764">
    <property type="entry name" value="DUF5710"/>
</dbReference>
<dbReference type="KEGG" id="doa:AXF15_12410"/>
<sequence length="693" mass="77142">MTEKRIPYHEEFAEEVIRRLEAGTAPWQKPWKPGHSTAPQNPVSGTVYRGGNRVWLSMRQPDDDPRWMTYAQAREIGAQVRKGERGTSIAFWQWTKQVMEKDADGRPVLDSDGREKKVTVNLERPFVRYATVFHASQIEGLEPHTIDPPAWEPVERGERILSGSGAAIRHDQADRAYYRPGTDTIHLPGKEQFPDAAKYYATALHELGHWTGHKDRLDRELGNSFGTPEYAREELRAEIASWMLGSETGVGHDPDRHAAYVQSWIKALRDDPYEIIRACRDAEHIRDYLLESELTLQQETRQTESPALDRAGEKEAPAMEVRKTMEKTYLHVPFAEKDLARKAGARWDKDAKLWFAPAGSDLDGLQAWLPDGNPGPAAPADPQQEFGKVLADMGLDLGGSLPVMDGRIHRVYATVGKSGNRDGAYCGYLDGHPAGWGQNYKTGEKINWTAPTGHTLDAAARTAQRQEMLANRRQREAEIAAEHDRVAAICRDIWQARENAPDDHAYLHSKGVPALGVKLSQGGDVLVPLRNIDGELRGLQAISPAGNKQFMAGSEKKGCFHFLGDEKDLSKEEIILAEGYATGASLHMGTGKPVAVAFDAGNLEVVAKKLREKYPEAKITIAADNDHASRRNIGVESARKAAQAVGGVVKVPTFTKEEKTRGLTDFNDLHKFRGLSEVRKQMGVSRQRDEVER</sequence>
<keyword evidence="4" id="KW-1185">Reference proteome</keyword>
<evidence type="ECO:0000313" key="3">
    <source>
        <dbReference type="EMBL" id="AMD93823.1"/>
    </source>
</evidence>
<gene>
    <name evidence="3" type="ORF">AXF15_12410</name>
</gene>
<dbReference type="Proteomes" id="UP000063964">
    <property type="component" value="Chromosome"/>
</dbReference>
<evidence type="ECO:0000313" key="4">
    <source>
        <dbReference type="Proteomes" id="UP000063964"/>
    </source>
</evidence>
<dbReference type="Pfam" id="PF18818">
    <property type="entry name" value="MPTase-PolyVal"/>
    <property type="match status" value="1"/>
</dbReference>
<dbReference type="Pfam" id="PF08401">
    <property type="entry name" value="ArdcN"/>
    <property type="match status" value="1"/>
</dbReference>
<dbReference type="AlphaFoldDB" id="A0A0X8JSM9"/>
<dbReference type="RefSeq" id="WP_066608099.1">
    <property type="nucleotide sequence ID" value="NZ_CP014230.1"/>
</dbReference>
<dbReference type="SMART" id="SM00493">
    <property type="entry name" value="TOPRIM"/>
    <property type="match status" value="1"/>
</dbReference>
<proteinExistence type="predicted"/>
<dbReference type="InterPro" id="IPR013610">
    <property type="entry name" value="ArdC_N"/>
</dbReference>
<dbReference type="InterPro" id="IPR041459">
    <property type="entry name" value="MPTase-PolyVal"/>
</dbReference>
<feature type="region of interest" description="Disordered" evidence="1">
    <location>
        <begin position="297"/>
        <end position="316"/>
    </location>
</feature>
<dbReference type="PROSITE" id="PS50880">
    <property type="entry name" value="TOPRIM"/>
    <property type="match status" value="1"/>
</dbReference>
<name>A0A0X8JSM9_9BACT</name>
<dbReference type="Pfam" id="PF18974">
    <property type="entry name" value="DUF5710"/>
    <property type="match status" value="1"/>
</dbReference>